<evidence type="ECO:0000256" key="1">
    <source>
        <dbReference type="SAM" id="MobiDB-lite"/>
    </source>
</evidence>
<comment type="caution">
    <text evidence="2">The sequence shown here is derived from an EMBL/GenBank/DDBJ whole genome shotgun (WGS) entry which is preliminary data.</text>
</comment>
<reference evidence="2" key="1">
    <citation type="submission" date="2019-09" db="EMBL/GenBank/DDBJ databases">
        <title>Draft genome information of white flower Hibiscus syriacus.</title>
        <authorList>
            <person name="Kim Y.-M."/>
        </authorList>
    </citation>
    <scope>NUCLEOTIDE SEQUENCE [LARGE SCALE GENOMIC DNA]</scope>
    <source>
        <strain evidence="2">YM2019G1</strain>
    </source>
</reference>
<evidence type="ECO:0000313" key="2">
    <source>
        <dbReference type="EMBL" id="KAE8694181.1"/>
    </source>
</evidence>
<dbReference type="AlphaFoldDB" id="A0A6A2ZQ84"/>
<dbReference type="Proteomes" id="UP000436088">
    <property type="component" value="Unassembled WGS sequence"/>
</dbReference>
<sequence>MMVNTGIRIEFIGSRAEQTRKEREPVFLLERRRGCIKTGGGRGEAHLRSSVESLVVDPRCTVTIRFPPTNVRRNRPRENQRRWLMLPTVFSYGSTLEFSLGGDEVEETLPETGGADADAAT</sequence>
<name>A0A6A2ZQ84_HIBSY</name>
<gene>
    <name evidence="2" type="ORF">F3Y22_tig00110788pilonHSYRG00588</name>
</gene>
<proteinExistence type="predicted"/>
<keyword evidence="3" id="KW-1185">Reference proteome</keyword>
<accession>A0A6A2ZQ84</accession>
<protein>
    <submittedName>
        <fullName evidence="2">Uncharacterized protein</fullName>
    </submittedName>
</protein>
<dbReference type="EMBL" id="VEPZ02001112">
    <property type="protein sequence ID" value="KAE8694181.1"/>
    <property type="molecule type" value="Genomic_DNA"/>
</dbReference>
<evidence type="ECO:0000313" key="3">
    <source>
        <dbReference type="Proteomes" id="UP000436088"/>
    </source>
</evidence>
<organism evidence="2 3">
    <name type="scientific">Hibiscus syriacus</name>
    <name type="common">Rose of Sharon</name>
    <dbReference type="NCBI Taxonomy" id="106335"/>
    <lineage>
        <taxon>Eukaryota</taxon>
        <taxon>Viridiplantae</taxon>
        <taxon>Streptophyta</taxon>
        <taxon>Embryophyta</taxon>
        <taxon>Tracheophyta</taxon>
        <taxon>Spermatophyta</taxon>
        <taxon>Magnoliopsida</taxon>
        <taxon>eudicotyledons</taxon>
        <taxon>Gunneridae</taxon>
        <taxon>Pentapetalae</taxon>
        <taxon>rosids</taxon>
        <taxon>malvids</taxon>
        <taxon>Malvales</taxon>
        <taxon>Malvaceae</taxon>
        <taxon>Malvoideae</taxon>
        <taxon>Hibiscus</taxon>
    </lineage>
</organism>
<feature type="region of interest" description="Disordered" evidence="1">
    <location>
        <begin position="101"/>
        <end position="121"/>
    </location>
</feature>